<dbReference type="EMBL" id="MYFO01000008">
    <property type="protein sequence ID" value="TFE88919.1"/>
    <property type="molecule type" value="Genomic_DNA"/>
</dbReference>
<dbReference type="Gene3D" id="2.60.40.10">
    <property type="entry name" value="Immunoglobulins"/>
    <property type="match status" value="1"/>
</dbReference>
<sequence>MYSIWKRRGKEMRKNRFIAWTMIAALLFSLIPVAWSGTVQAAATFFIPDDTNLSKTSSTVVDLNNDLKRSNVFVTTSQKLDINGTFQYVSKDTMTVKVEQLTYSQELGRWVTDTNRTTTKGVSSTSSNRFSATALPLYAGYNRISFTGIQGGLDKTDTFYVLYDEVPYLSYLKVTSGANTPTNLNQGVSIVVDTQQVLLEGQALNATKVSVNGYQASLLEDGTFFAPAINLKAGLNTLNLVIQNDANVLNISRTIYYFDKNQPFNKIDLAHTGDTTVSVLNNIPTLTADNGVAEQGVLNIQMLVPYSVVPFTVGNTTLQINNTPVGIDTVSSSIDVPGSDGVTPAFKIVDFTTNPFDFVPGAAPGTYAQGQSVTLDVYYDGFRGVIVPKFKYLPNDTVINSISLIDDTAAINDIPSTGIFDIDSSISTKPLDGSEILKPDFYILVDANRNIEGSNTPVDATPDLTGKLLPLGTTMISLSYVGDYYDDAGHTIVNTKKKVYKVTGLPSGSQKIGFQFTGSVSDFQASVTYVSKNFISIENLVDGQTIEIDSRLIPSGSSGVDLKISGGYVGFDNLIGHELFLNGLPITVFNLDANNNFNALQLQIGDRRSSLPQPTLTVGENRLLFTGKYQNGSSVSTISKEIRIYVVDKNVPVIERFQPIMLPVGGRTALGAMPMSDTVLNQVFLVTPDIQYTTDKYVTSLKTYDLAFKAGGVNSLVLRRGTDVVLSLDPSSIPLIPTIINKSALGSTPAYDFSGSKDNFVLRINNLTFDAPGSHVYTLEVTNATGAKVSQRLEIERVLEPFRILSPQATVGNKILVNKNFVRFDVEAEGATSVTINGANATKRADFNDRFIYDFIGLKAGKDTAIKVVITRPGGTLTQTVNVTYANVIQTDAQYMEPISNKHSIFDKNLELTFPKGTILKSVNASSGVTQYYDKTNLLFGIADPTDGVVERRNDYGNIINRDIDARTDATAPLGQSVIRIPDVLVQRFNSEVNRRNFGRVSPVYWISGGEGEEGVKGSATYKPATNGLAPYSVEGTFTLFPASRKVVPTNRGKLTLKYDDSVVEAAGTVVTVFYFNDQGEWTNLGGEVDAKKNTITVPFDDFGYYMVTKLRYGFTDITAHPWARNVLEALFAKGIMPNLRFDTFGTDDLTTRGEFATLLVKALNIPLNYDNNPTFFEIGPGARSLTWDYAHIETAARTGIVTGLDNRFFGADMKVTREQAATMIARALEIKLSTNDDKLGANLAKSFTDASTFSYYARPAIEAVNKAGIMVGKPNELQAGQKKATVRFDATANLTRAEAGQIAVRLLQKYTKVFPTNLN</sequence>
<feature type="domain" description="SLH" evidence="1">
    <location>
        <begin position="1176"/>
        <end position="1239"/>
    </location>
</feature>
<dbReference type="OrthoDB" id="1805600at2"/>
<dbReference type="InterPro" id="IPR013783">
    <property type="entry name" value="Ig-like_fold"/>
</dbReference>
<dbReference type="InterPro" id="IPR001119">
    <property type="entry name" value="SLH_dom"/>
</dbReference>
<proteinExistence type="predicted"/>
<evidence type="ECO:0000313" key="2">
    <source>
        <dbReference type="EMBL" id="TFE88919.1"/>
    </source>
</evidence>
<protein>
    <recommendedName>
        <fullName evidence="1">SLH domain-containing protein</fullName>
    </recommendedName>
</protein>
<accession>A0A4Y8Q4D9</accession>
<name>A0A4Y8Q4D9_9BACL</name>
<gene>
    <name evidence="2" type="ORF">B5M42_08385</name>
</gene>
<organism evidence="2 3">
    <name type="scientific">Paenibacillus athensensis</name>
    <dbReference type="NCBI Taxonomy" id="1967502"/>
    <lineage>
        <taxon>Bacteria</taxon>
        <taxon>Bacillati</taxon>
        <taxon>Bacillota</taxon>
        <taxon>Bacilli</taxon>
        <taxon>Bacillales</taxon>
        <taxon>Paenibacillaceae</taxon>
        <taxon>Paenibacillus</taxon>
    </lineage>
</organism>
<evidence type="ECO:0000259" key="1">
    <source>
        <dbReference type="PROSITE" id="PS51272"/>
    </source>
</evidence>
<dbReference type="PROSITE" id="PS51272">
    <property type="entry name" value="SLH"/>
    <property type="match status" value="3"/>
</dbReference>
<keyword evidence="3" id="KW-1185">Reference proteome</keyword>
<feature type="domain" description="SLH" evidence="1">
    <location>
        <begin position="1111"/>
        <end position="1174"/>
    </location>
</feature>
<dbReference type="Proteomes" id="UP000298246">
    <property type="component" value="Unassembled WGS sequence"/>
</dbReference>
<comment type="caution">
    <text evidence="2">The sequence shown here is derived from an EMBL/GenBank/DDBJ whole genome shotgun (WGS) entry which is preliminary data.</text>
</comment>
<feature type="domain" description="SLH" evidence="1">
    <location>
        <begin position="1245"/>
        <end position="1318"/>
    </location>
</feature>
<dbReference type="Pfam" id="PF00395">
    <property type="entry name" value="SLH"/>
    <property type="match status" value="3"/>
</dbReference>
<evidence type="ECO:0000313" key="3">
    <source>
        <dbReference type="Proteomes" id="UP000298246"/>
    </source>
</evidence>
<reference evidence="2 3" key="1">
    <citation type="submission" date="2017-03" db="EMBL/GenBank/DDBJ databases">
        <title>Isolation of Levoglucosan Utilizing Bacteria.</title>
        <authorList>
            <person name="Arya A.S."/>
        </authorList>
    </citation>
    <scope>NUCLEOTIDE SEQUENCE [LARGE SCALE GENOMIC DNA]</scope>
    <source>
        <strain evidence="2 3">MEC069</strain>
    </source>
</reference>